<dbReference type="AlphaFoldDB" id="A0AAD6YPY9"/>
<dbReference type="InterPro" id="IPR001841">
    <property type="entry name" value="Znf_RING"/>
</dbReference>
<dbReference type="Gene3D" id="3.30.40.10">
    <property type="entry name" value="Zinc/RING finger domain, C3HC4 (zinc finger)"/>
    <property type="match status" value="1"/>
</dbReference>
<accession>A0AAD6YPY9</accession>
<evidence type="ECO:0000313" key="8">
    <source>
        <dbReference type="Proteomes" id="UP001219525"/>
    </source>
</evidence>
<dbReference type="GO" id="GO:0006513">
    <property type="term" value="P:protein monoubiquitination"/>
    <property type="evidence" value="ECO:0007669"/>
    <property type="project" value="InterPro"/>
</dbReference>
<dbReference type="Proteomes" id="UP001219525">
    <property type="component" value="Unassembled WGS sequence"/>
</dbReference>
<dbReference type="SMART" id="SM00184">
    <property type="entry name" value="RING"/>
    <property type="match status" value="1"/>
</dbReference>
<comment type="caution">
    <text evidence="7">The sequence shown here is derived from an EMBL/GenBank/DDBJ whole genome shotgun (WGS) entry which is preliminary data.</text>
</comment>
<sequence>MSTDTPLDEFDEIPDPFAGHDDIDWGRLLDAARHATPDYFPDEEPLDASFLAQLDLLDGTSSAAPSTSSLAPIPSGSSLSSGAFSDATTPPSTTSTDFSPLRIGLKRPQTQSPSLSPTGSRTSKQKKRRKSFDVAPLILTGFEEEMACSICCDIYVATHLLSPCGHSFCGECAWHWTAKINKTDCPLCRTRLAHKPMVPNICMDKMVDTHIQMLALHGDAVWREGGQKLAEFNARRRKWKDGAAERNRMPAIRTVPQILDWVGSDDSDYGEDEESGDDEEEDEVGGEESEDGGNLMGDLRTLSTRELQVLIENLRNAT</sequence>
<dbReference type="GO" id="GO:0006301">
    <property type="term" value="P:DNA damage tolerance"/>
    <property type="evidence" value="ECO:0007669"/>
    <property type="project" value="InterPro"/>
</dbReference>
<evidence type="ECO:0000259" key="6">
    <source>
        <dbReference type="PROSITE" id="PS50089"/>
    </source>
</evidence>
<keyword evidence="8" id="KW-1185">Reference proteome</keyword>
<evidence type="ECO:0000256" key="4">
    <source>
        <dbReference type="PROSITE-ProRule" id="PRU00175"/>
    </source>
</evidence>
<feature type="domain" description="RING-type" evidence="6">
    <location>
        <begin position="148"/>
        <end position="189"/>
    </location>
</feature>
<dbReference type="GO" id="GO:0008270">
    <property type="term" value="F:zinc ion binding"/>
    <property type="evidence" value="ECO:0007669"/>
    <property type="project" value="UniProtKB-KW"/>
</dbReference>
<dbReference type="GO" id="GO:0003697">
    <property type="term" value="F:single-stranded DNA binding"/>
    <property type="evidence" value="ECO:0007669"/>
    <property type="project" value="InterPro"/>
</dbReference>
<dbReference type="Pfam" id="PF00097">
    <property type="entry name" value="zf-C3HC4"/>
    <property type="match status" value="1"/>
</dbReference>
<dbReference type="PROSITE" id="PS50089">
    <property type="entry name" value="ZF_RING_2"/>
    <property type="match status" value="1"/>
</dbReference>
<evidence type="ECO:0000256" key="5">
    <source>
        <dbReference type="SAM" id="MobiDB-lite"/>
    </source>
</evidence>
<proteinExistence type="predicted"/>
<keyword evidence="1" id="KW-0479">Metal-binding</keyword>
<dbReference type="InterPro" id="IPR039577">
    <property type="entry name" value="Rad18"/>
</dbReference>
<feature type="region of interest" description="Disordered" evidence="5">
    <location>
        <begin position="1"/>
        <end position="23"/>
    </location>
</feature>
<organism evidence="7 8">
    <name type="scientific">Mycena pura</name>
    <dbReference type="NCBI Taxonomy" id="153505"/>
    <lineage>
        <taxon>Eukaryota</taxon>
        <taxon>Fungi</taxon>
        <taxon>Dikarya</taxon>
        <taxon>Basidiomycota</taxon>
        <taxon>Agaricomycotina</taxon>
        <taxon>Agaricomycetes</taxon>
        <taxon>Agaricomycetidae</taxon>
        <taxon>Agaricales</taxon>
        <taxon>Marasmiineae</taxon>
        <taxon>Mycenaceae</taxon>
        <taxon>Mycena</taxon>
    </lineage>
</organism>
<dbReference type="GO" id="GO:0061630">
    <property type="term" value="F:ubiquitin protein ligase activity"/>
    <property type="evidence" value="ECO:0007669"/>
    <property type="project" value="InterPro"/>
</dbReference>
<dbReference type="PROSITE" id="PS00518">
    <property type="entry name" value="ZF_RING_1"/>
    <property type="match status" value="1"/>
</dbReference>
<keyword evidence="3" id="KW-0862">Zinc</keyword>
<dbReference type="PANTHER" id="PTHR14134:SF2">
    <property type="entry name" value="E3 UBIQUITIN-PROTEIN LIGASE RAD18"/>
    <property type="match status" value="1"/>
</dbReference>
<evidence type="ECO:0000256" key="2">
    <source>
        <dbReference type="ARBA" id="ARBA00022771"/>
    </source>
</evidence>
<protein>
    <recommendedName>
        <fullName evidence="6">RING-type domain-containing protein</fullName>
    </recommendedName>
</protein>
<keyword evidence="2 4" id="KW-0863">Zinc-finger</keyword>
<feature type="compositionally biased region" description="Acidic residues" evidence="5">
    <location>
        <begin position="1"/>
        <end position="14"/>
    </location>
</feature>
<dbReference type="InterPro" id="IPR018957">
    <property type="entry name" value="Znf_C3HC4_RING-type"/>
</dbReference>
<dbReference type="InterPro" id="IPR017907">
    <property type="entry name" value="Znf_RING_CS"/>
</dbReference>
<evidence type="ECO:0000256" key="1">
    <source>
        <dbReference type="ARBA" id="ARBA00022723"/>
    </source>
</evidence>
<dbReference type="EMBL" id="JARJCW010000004">
    <property type="protein sequence ID" value="KAJ7225854.1"/>
    <property type="molecule type" value="Genomic_DNA"/>
</dbReference>
<evidence type="ECO:0000313" key="7">
    <source>
        <dbReference type="EMBL" id="KAJ7225854.1"/>
    </source>
</evidence>
<dbReference type="GO" id="GO:0005634">
    <property type="term" value="C:nucleus"/>
    <property type="evidence" value="ECO:0007669"/>
    <property type="project" value="TreeGrafter"/>
</dbReference>
<dbReference type="InterPro" id="IPR013083">
    <property type="entry name" value="Znf_RING/FYVE/PHD"/>
</dbReference>
<name>A0AAD6YPY9_9AGAR</name>
<dbReference type="SUPFAM" id="SSF57850">
    <property type="entry name" value="RING/U-box"/>
    <property type="match status" value="1"/>
</dbReference>
<feature type="region of interest" description="Disordered" evidence="5">
    <location>
        <begin position="262"/>
        <end position="300"/>
    </location>
</feature>
<gene>
    <name evidence="7" type="ORF">GGX14DRAFT_641400</name>
</gene>
<evidence type="ECO:0000256" key="3">
    <source>
        <dbReference type="ARBA" id="ARBA00022833"/>
    </source>
</evidence>
<feature type="compositionally biased region" description="Polar residues" evidence="5">
    <location>
        <begin position="108"/>
        <end position="119"/>
    </location>
</feature>
<feature type="region of interest" description="Disordered" evidence="5">
    <location>
        <begin position="61"/>
        <end position="128"/>
    </location>
</feature>
<feature type="compositionally biased region" description="Acidic residues" evidence="5">
    <location>
        <begin position="263"/>
        <end position="291"/>
    </location>
</feature>
<feature type="compositionally biased region" description="Low complexity" evidence="5">
    <location>
        <begin position="61"/>
        <end position="99"/>
    </location>
</feature>
<reference evidence="7" key="1">
    <citation type="submission" date="2023-03" db="EMBL/GenBank/DDBJ databases">
        <title>Massive genome expansion in bonnet fungi (Mycena s.s.) driven by repeated elements and novel gene families across ecological guilds.</title>
        <authorList>
            <consortium name="Lawrence Berkeley National Laboratory"/>
            <person name="Harder C.B."/>
            <person name="Miyauchi S."/>
            <person name="Viragh M."/>
            <person name="Kuo A."/>
            <person name="Thoen E."/>
            <person name="Andreopoulos B."/>
            <person name="Lu D."/>
            <person name="Skrede I."/>
            <person name="Drula E."/>
            <person name="Henrissat B."/>
            <person name="Morin E."/>
            <person name="Kohler A."/>
            <person name="Barry K."/>
            <person name="LaButti K."/>
            <person name="Morin E."/>
            <person name="Salamov A."/>
            <person name="Lipzen A."/>
            <person name="Mereny Z."/>
            <person name="Hegedus B."/>
            <person name="Baldrian P."/>
            <person name="Stursova M."/>
            <person name="Weitz H."/>
            <person name="Taylor A."/>
            <person name="Grigoriev I.V."/>
            <person name="Nagy L.G."/>
            <person name="Martin F."/>
            <person name="Kauserud H."/>
        </authorList>
    </citation>
    <scope>NUCLEOTIDE SEQUENCE</scope>
    <source>
        <strain evidence="7">9144</strain>
    </source>
</reference>
<dbReference type="PANTHER" id="PTHR14134">
    <property type="entry name" value="E3 UBIQUITIN-PROTEIN LIGASE RAD18"/>
    <property type="match status" value="1"/>
</dbReference>
<dbReference type="GO" id="GO:0097505">
    <property type="term" value="C:Rad6-Rad18 complex"/>
    <property type="evidence" value="ECO:0007669"/>
    <property type="project" value="TreeGrafter"/>
</dbReference>